<dbReference type="InterPro" id="IPR010930">
    <property type="entry name" value="Flg_bb/hook_C_dom"/>
</dbReference>
<dbReference type="InterPro" id="IPR019776">
    <property type="entry name" value="Flagellar_basal_body_rod_CS"/>
</dbReference>
<accession>F7NH09</accession>
<proteinExistence type="inferred from homology"/>
<dbReference type="AlphaFoldDB" id="F7NH09"/>
<dbReference type="SUPFAM" id="SSF117143">
    <property type="entry name" value="Flagellar hook protein flgE"/>
    <property type="match status" value="1"/>
</dbReference>
<dbReference type="InterPro" id="IPR001444">
    <property type="entry name" value="Flag_bb_rod_N"/>
</dbReference>
<dbReference type="EMBL" id="AFGF01000050">
    <property type="protein sequence ID" value="EGO64740.1"/>
    <property type="molecule type" value="Genomic_DNA"/>
</dbReference>
<comment type="function">
    <text evidence="5">A flexible structure which links the flagellar filament to the drive apparatus in the basal body.</text>
</comment>
<dbReference type="InterPro" id="IPR037925">
    <property type="entry name" value="FlgE/F/G-like"/>
</dbReference>
<dbReference type="GO" id="GO:0071978">
    <property type="term" value="P:bacterial-type flagellum-dependent swarming motility"/>
    <property type="evidence" value="ECO:0007669"/>
    <property type="project" value="TreeGrafter"/>
</dbReference>
<evidence type="ECO:0000256" key="1">
    <source>
        <dbReference type="ARBA" id="ARBA00004117"/>
    </source>
</evidence>
<keyword evidence="10" id="KW-0969">Cilium</keyword>
<keyword evidence="11" id="KW-1185">Reference proteome</keyword>
<feature type="domain" description="Flagellar hook protein FlgE D2" evidence="8">
    <location>
        <begin position="211"/>
        <end position="335"/>
    </location>
</feature>
<dbReference type="GO" id="GO:0009425">
    <property type="term" value="C:bacterial-type flagellum basal body"/>
    <property type="evidence" value="ECO:0007669"/>
    <property type="project" value="UniProtKB-SubCell"/>
</dbReference>
<name>F7NH09_9FIRM</name>
<evidence type="ECO:0000259" key="7">
    <source>
        <dbReference type="Pfam" id="PF06429"/>
    </source>
</evidence>
<evidence type="ECO:0000259" key="9">
    <source>
        <dbReference type="Pfam" id="PF22692"/>
    </source>
</evidence>
<reference evidence="10 11" key="1">
    <citation type="journal article" date="2011" name="EMBO J.">
        <title>Structural diversity of bacterial flagellar motors.</title>
        <authorList>
            <person name="Chen S."/>
            <person name="Beeby M."/>
            <person name="Murphy G.E."/>
            <person name="Leadbetter J.R."/>
            <person name="Hendrixson D.R."/>
            <person name="Briegel A."/>
            <person name="Li Z."/>
            <person name="Shi J."/>
            <person name="Tocheva E.I."/>
            <person name="Muller A."/>
            <person name="Dobro M.J."/>
            <person name="Jensen G.J."/>
        </authorList>
    </citation>
    <scope>NUCLEOTIDE SEQUENCE [LARGE SCALE GENOMIC DNA]</scope>
    <source>
        <strain evidence="10 11">DSM 6540</strain>
    </source>
</reference>
<comment type="similarity">
    <text evidence="2 5">Belongs to the flagella basal body rod proteins family.</text>
</comment>
<evidence type="ECO:0000256" key="2">
    <source>
        <dbReference type="ARBA" id="ARBA00009677"/>
    </source>
</evidence>
<dbReference type="Proteomes" id="UP000003240">
    <property type="component" value="Unassembled WGS sequence"/>
</dbReference>
<comment type="subcellular location">
    <subcellularLocation>
        <location evidence="1 5">Bacterial flagellum basal body</location>
    </subcellularLocation>
</comment>
<evidence type="ECO:0000313" key="11">
    <source>
        <dbReference type="Proteomes" id="UP000003240"/>
    </source>
</evidence>
<keyword evidence="10" id="KW-0966">Cell projection</keyword>
<feature type="domain" description="Flagellar basal body rod protein N-terminal" evidence="6">
    <location>
        <begin position="5"/>
        <end position="35"/>
    </location>
</feature>
<evidence type="ECO:0000256" key="4">
    <source>
        <dbReference type="ARBA" id="ARBA00023143"/>
    </source>
</evidence>
<dbReference type="PANTHER" id="PTHR30435:SF1">
    <property type="entry name" value="FLAGELLAR HOOK PROTEIN FLGE"/>
    <property type="match status" value="1"/>
</dbReference>
<dbReference type="PROSITE" id="PS00588">
    <property type="entry name" value="FLAGELLA_BB_ROD"/>
    <property type="match status" value="1"/>
</dbReference>
<keyword evidence="10" id="KW-0282">Flagellum</keyword>
<comment type="caution">
    <text evidence="10">The sequence shown here is derived from an EMBL/GenBank/DDBJ whole genome shotgun (WGS) entry which is preliminary data.</text>
</comment>
<dbReference type="GO" id="GO:0005829">
    <property type="term" value="C:cytosol"/>
    <property type="evidence" value="ECO:0007669"/>
    <property type="project" value="TreeGrafter"/>
</dbReference>
<dbReference type="GO" id="GO:0009424">
    <property type="term" value="C:bacterial-type flagellum hook"/>
    <property type="evidence" value="ECO:0007669"/>
    <property type="project" value="TreeGrafter"/>
</dbReference>
<dbReference type="NCBIfam" id="TIGR03506">
    <property type="entry name" value="FlgEFG_subfam"/>
    <property type="match status" value="1"/>
</dbReference>
<dbReference type="Pfam" id="PF22692">
    <property type="entry name" value="LlgE_F_G_D1"/>
    <property type="match status" value="1"/>
</dbReference>
<feature type="domain" description="Flagellar basal-body/hook protein C-terminal" evidence="7">
    <location>
        <begin position="410"/>
        <end position="454"/>
    </location>
</feature>
<sequence>MMMALYSGVSGLKSQQSNLDVISNNIANVNTTGYKQQRVSFSDLLSQTLSGASGATSTRGGVNAKQIGLGVSIASTDILMTVGSTQSTGVSTDVSIGGSGFFIVQGGSVGQYQFTRAGNFGVDEQGNLTVGGYQVCGWLDYGGQPQADGSYVYNTNKEVEPINIFSDIYNGNKQIINPTPTTAATFTGNLDPSAEVASTATGLNDIGGTVDEFDKTTSMTVYDAQGNSYDIQINWKKCYVDNTDPANPVTSWYWEASSAASNLTVAASGYVEFDASGNIITTDPTDFNTTPTITLTPSGASASTAPFNISLDFTNVSTYTSATDSGVTVSYIDGYAAGELQDISIGSNGVITGIYSNDQTQPLGMIALAVFSNPEGLEKIGTNLYTTSANSGDFTGGVAAGSGGTGTLSSGTLEMSNVDLAEQFTQMMIAQRAYQANSKILSTADEMLQSLINM</sequence>
<evidence type="ECO:0000256" key="3">
    <source>
        <dbReference type="ARBA" id="ARBA00019015"/>
    </source>
</evidence>
<dbReference type="Pfam" id="PF06429">
    <property type="entry name" value="Flg_bbr_C"/>
    <property type="match status" value="1"/>
</dbReference>
<evidence type="ECO:0000259" key="6">
    <source>
        <dbReference type="Pfam" id="PF00460"/>
    </source>
</evidence>
<protein>
    <recommendedName>
        <fullName evidence="3 5">Flagellar hook protein FlgE</fullName>
    </recommendedName>
</protein>
<dbReference type="InterPro" id="IPR020013">
    <property type="entry name" value="Flagellar_FlgE/F/G"/>
</dbReference>
<dbReference type="InterPro" id="IPR053967">
    <property type="entry name" value="LlgE_F_G-like_D1"/>
</dbReference>
<dbReference type="InterPro" id="IPR037058">
    <property type="entry name" value="Falgellar_hook_FlgE_sf"/>
</dbReference>
<dbReference type="PANTHER" id="PTHR30435">
    <property type="entry name" value="FLAGELLAR PROTEIN"/>
    <property type="match status" value="1"/>
</dbReference>
<evidence type="ECO:0000256" key="5">
    <source>
        <dbReference type="RuleBase" id="RU362116"/>
    </source>
</evidence>
<dbReference type="RefSeq" id="WP_004573172.1">
    <property type="nucleotide sequence ID" value="NZ_AFGF01000050.1"/>
</dbReference>
<dbReference type="Gene3D" id="2.60.98.20">
    <property type="entry name" value="Flagellar hook protein FlgE"/>
    <property type="match status" value="1"/>
</dbReference>
<keyword evidence="4 5" id="KW-0975">Bacterial flagellum</keyword>
<feature type="domain" description="Flagellar hook protein FlgE/F/G-like D1" evidence="9">
    <location>
        <begin position="96"/>
        <end position="135"/>
    </location>
</feature>
<dbReference type="Pfam" id="PF00460">
    <property type="entry name" value="Flg_bb_rod"/>
    <property type="match status" value="1"/>
</dbReference>
<dbReference type="OrthoDB" id="9804559at2"/>
<gene>
    <name evidence="10" type="ORF">ALO_06753</name>
</gene>
<evidence type="ECO:0000313" key="10">
    <source>
        <dbReference type="EMBL" id="EGO64740.1"/>
    </source>
</evidence>
<dbReference type="eggNOG" id="COG1749">
    <property type="taxonomic scope" value="Bacteria"/>
</dbReference>
<evidence type="ECO:0000259" key="8">
    <source>
        <dbReference type="Pfam" id="PF07559"/>
    </source>
</evidence>
<dbReference type="STRING" id="1009370.ALO_06753"/>
<dbReference type="InterPro" id="IPR011491">
    <property type="entry name" value="FlgE_D2"/>
</dbReference>
<dbReference type="Pfam" id="PF07559">
    <property type="entry name" value="FlgE_D2"/>
    <property type="match status" value="1"/>
</dbReference>
<organism evidence="10 11">
    <name type="scientific">Acetonema longum DSM 6540</name>
    <dbReference type="NCBI Taxonomy" id="1009370"/>
    <lineage>
        <taxon>Bacteria</taxon>
        <taxon>Bacillati</taxon>
        <taxon>Bacillota</taxon>
        <taxon>Negativicutes</taxon>
        <taxon>Acetonemataceae</taxon>
        <taxon>Acetonema</taxon>
    </lineage>
</organism>